<organism evidence="3">
    <name type="scientific">hydrothermal vent metagenome</name>
    <dbReference type="NCBI Taxonomy" id="652676"/>
    <lineage>
        <taxon>unclassified sequences</taxon>
        <taxon>metagenomes</taxon>
        <taxon>ecological metagenomes</taxon>
    </lineage>
</organism>
<dbReference type="Pfam" id="PF00884">
    <property type="entry name" value="Sulfatase"/>
    <property type="match status" value="1"/>
</dbReference>
<dbReference type="InterPro" id="IPR052701">
    <property type="entry name" value="GAG_Ulvan_Degrading_Sulfatases"/>
</dbReference>
<evidence type="ECO:0000259" key="2">
    <source>
        <dbReference type="Pfam" id="PF00884"/>
    </source>
</evidence>
<dbReference type="InterPro" id="IPR017850">
    <property type="entry name" value="Alkaline_phosphatase_core_sf"/>
</dbReference>
<protein>
    <recommendedName>
        <fullName evidence="2">Sulfatase N-terminal domain-containing protein</fullName>
    </recommendedName>
</protein>
<name>A0A3B1CFD5_9ZZZZ</name>
<keyword evidence="1" id="KW-0812">Transmembrane</keyword>
<feature type="transmembrane region" description="Helical" evidence="1">
    <location>
        <begin position="42"/>
        <end position="63"/>
    </location>
</feature>
<feature type="transmembrane region" description="Helical" evidence="1">
    <location>
        <begin position="70"/>
        <end position="89"/>
    </location>
</feature>
<dbReference type="PANTHER" id="PTHR43751:SF3">
    <property type="entry name" value="SULFATASE N-TERMINAL DOMAIN-CONTAINING PROTEIN"/>
    <property type="match status" value="1"/>
</dbReference>
<dbReference type="InterPro" id="IPR000917">
    <property type="entry name" value="Sulfatase_N"/>
</dbReference>
<dbReference type="PANTHER" id="PTHR43751">
    <property type="entry name" value="SULFATASE"/>
    <property type="match status" value="1"/>
</dbReference>
<evidence type="ECO:0000256" key="1">
    <source>
        <dbReference type="SAM" id="Phobius"/>
    </source>
</evidence>
<dbReference type="Gene3D" id="3.40.720.10">
    <property type="entry name" value="Alkaline Phosphatase, subunit A"/>
    <property type="match status" value="1"/>
</dbReference>
<evidence type="ECO:0000313" key="3">
    <source>
        <dbReference type="EMBL" id="VAX22754.1"/>
    </source>
</evidence>
<sequence>MRMIRRSEIFSSWLVTFFFFWGLDFFFNQINVPVYDIDPRIYMASVGLSLLFWLMLSVIFSVLTRGWQMATAIGLSFLLTAFIFTNYYINREFGEFITPGMLRFISADPEYYLNYISTYLSWRAAAIFITGWLIFFFVWRPREAPRQRLISVKNVMIITIAIYFFITAYSRIEIFNHNRLTMESSFALAITQMGEDEDKQELHHSRRKDVMQVNLADDERINVLVVINEEWGKNNLAFYGRGKNSMPLLNEWIEKESETVFVFNQAFTNSTATDVSVPSLLTGVAPYESSARLHSLPLLWGWAKGSDHTTFLVSPQRYQWARQDKFFFDDNLDIHVTAGDMEEPIVNDLGVDELAGTKYFKDVVRNIPVDERFVAVYNSNALHTPCQSHSDRLDSQPASGSPCEKAQFILDIALQNIRNTLKDTGRLDETLIIITADHGALDPKKPHHKIPRVYSYFEEYANIPFLIHIPRKWLVQKPGYVENLKGNRNKTVSNIDIIPTVIQAIGLLENGKNRKLAGTMKGLSLLAPIKKGRVALALSTNDVRRWDHEGFGIFWEYNRFVYSDVEGAQYFHIDTDPAQKQNIWDEASEKERRKVMNIIEGAYHLRRIYKSHNR</sequence>
<proteinExistence type="predicted"/>
<dbReference type="AlphaFoldDB" id="A0A3B1CFD5"/>
<feature type="domain" description="Sulfatase N-terminal" evidence="2">
    <location>
        <begin position="222"/>
        <end position="506"/>
    </location>
</feature>
<keyword evidence="1" id="KW-0472">Membrane</keyword>
<reference evidence="3" key="1">
    <citation type="submission" date="2018-06" db="EMBL/GenBank/DDBJ databases">
        <authorList>
            <person name="Zhirakovskaya E."/>
        </authorList>
    </citation>
    <scope>NUCLEOTIDE SEQUENCE</scope>
</reference>
<feature type="transmembrane region" description="Helical" evidence="1">
    <location>
        <begin position="120"/>
        <end position="139"/>
    </location>
</feature>
<gene>
    <name evidence="3" type="ORF">MNBD_NITROSPINAE02-1916</name>
</gene>
<dbReference type="SUPFAM" id="SSF53649">
    <property type="entry name" value="Alkaline phosphatase-like"/>
    <property type="match status" value="1"/>
</dbReference>
<feature type="transmembrane region" description="Helical" evidence="1">
    <location>
        <begin position="12"/>
        <end position="30"/>
    </location>
</feature>
<accession>A0A3B1CFD5</accession>
<keyword evidence="1" id="KW-1133">Transmembrane helix</keyword>
<dbReference type="EMBL" id="UOGE01000078">
    <property type="protein sequence ID" value="VAX22754.1"/>
    <property type="molecule type" value="Genomic_DNA"/>
</dbReference>
<feature type="transmembrane region" description="Helical" evidence="1">
    <location>
        <begin position="151"/>
        <end position="172"/>
    </location>
</feature>